<comment type="caution">
    <text evidence="1">The sequence shown here is derived from an EMBL/GenBank/DDBJ whole genome shotgun (WGS) entry which is preliminary data.</text>
</comment>
<organism evidence="1 2">
    <name type="scientific">Letharia lupina</name>
    <dbReference type="NCBI Taxonomy" id="560253"/>
    <lineage>
        <taxon>Eukaryota</taxon>
        <taxon>Fungi</taxon>
        <taxon>Dikarya</taxon>
        <taxon>Ascomycota</taxon>
        <taxon>Pezizomycotina</taxon>
        <taxon>Lecanoromycetes</taxon>
        <taxon>OSLEUM clade</taxon>
        <taxon>Lecanoromycetidae</taxon>
        <taxon>Lecanorales</taxon>
        <taxon>Lecanorineae</taxon>
        <taxon>Parmeliaceae</taxon>
        <taxon>Letharia</taxon>
    </lineage>
</organism>
<dbReference type="EMBL" id="JACCJB010000020">
    <property type="protein sequence ID" value="KAF6219418.1"/>
    <property type="molecule type" value="Genomic_DNA"/>
</dbReference>
<evidence type="ECO:0000313" key="1">
    <source>
        <dbReference type="EMBL" id="KAF6219418.1"/>
    </source>
</evidence>
<gene>
    <name evidence="1" type="ORF">HO133_005244</name>
</gene>
<reference evidence="1 2" key="1">
    <citation type="journal article" date="2020" name="Genomics">
        <title>Complete, high-quality genomes from long-read metagenomic sequencing of two wolf lichen thalli reveals enigmatic genome architecture.</title>
        <authorList>
            <person name="McKenzie S.K."/>
            <person name="Walston R.F."/>
            <person name="Allen J.L."/>
        </authorList>
    </citation>
    <scope>NUCLEOTIDE SEQUENCE [LARGE SCALE GENOMIC DNA]</scope>
    <source>
        <strain evidence="1">WasteWater1</strain>
    </source>
</reference>
<proteinExistence type="predicted"/>
<protein>
    <submittedName>
        <fullName evidence="1">Uncharacterized protein</fullName>
    </submittedName>
</protein>
<dbReference type="GeneID" id="59333650"/>
<name>A0A8H6C9G1_9LECA</name>
<sequence length="170" mass="19237">MAGNSSWTVVMTSLEICRYGWQFINPVWYGSYFANAVLDSRKLLRDAQSALRQTRDESYAVVRHTKKPATSETLERETLKKAKTLLERDHPIVLASRESLACILWAQKDANAKSKEAIEQIKEVLKAREKRQGWSHTDTQGTANLAIGMTAEGKEKEKLKKKIVKSSTVL</sequence>
<dbReference type="AlphaFoldDB" id="A0A8H6C9G1"/>
<dbReference type="Gene3D" id="1.25.40.10">
    <property type="entry name" value="Tetratricopeptide repeat domain"/>
    <property type="match status" value="1"/>
</dbReference>
<accession>A0A8H6C9G1</accession>
<dbReference type="RefSeq" id="XP_037148853.1">
    <property type="nucleotide sequence ID" value="XM_037296155.1"/>
</dbReference>
<evidence type="ECO:0000313" key="2">
    <source>
        <dbReference type="Proteomes" id="UP000593566"/>
    </source>
</evidence>
<dbReference type="InterPro" id="IPR011990">
    <property type="entry name" value="TPR-like_helical_dom_sf"/>
</dbReference>
<dbReference type="Proteomes" id="UP000593566">
    <property type="component" value="Unassembled WGS sequence"/>
</dbReference>
<keyword evidence="2" id="KW-1185">Reference proteome</keyword>